<proteinExistence type="predicted"/>
<reference evidence="1 2" key="1">
    <citation type="journal article" date="2021" name="BMC Genomics">
        <title>Datura genome reveals duplications of psychoactive alkaloid biosynthetic genes and high mutation rate following tissue culture.</title>
        <authorList>
            <person name="Rajewski A."/>
            <person name="Carter-House D."/>
            <person name="Stajich J."/>
            <person name="Litt A."/>
        </authorList>
    </citation>
    <scope>NUCLEOTIDE SEQUENCE [LARGE SCALE GENOMIC DNA]</scope>
    <source>
        <strain evidence="1">AR-01</strain>
    </source>
</reference>
<protein>
    <submittedName>
        <fullName evidence="1">Uncharacterized protein</fullName>
    </submittedName>
</protein>
<gene>
    <name evidence="1" type="ORF">HAX54_051211</name>
</gene>
<name>A0ABS8SXF8_DATST</name>
<sequence length="133" mass="14875">MSEYVNVDVDTNSYFELKDYIKELGYDTGCTFSIQPPNSGIIGDIDNDRAHLKIVKCLENGENVSCGKAGPDMEFDETETGKKSIEGRLGGDEPYYLSHDACSFEINEDECWLEDGKRGNIKLSRRRSSSSKS</sequence>
<dbReference type="EMBL" id="JACEIK010000907">
    <property type="protein sequence ID" value="MCD7463715.1"/>
    <property type="molecule type" value="Genomic_DNA"/>
</dbReference>
<feature type="non-terminal residue" evidence="1">
    <location>
        <position position="133"/>
    </location>
</feature>
<evidence type="ECO:0000313" key="1">
    <source>
        <dbReference type="EMBL" id="MCD7463715.1"/>
    </source>
</evidence>
<keyword evidence="2" id="KW-1185">Reference proteome</keyword>
<accession>A0ABS8SXF8</accession>
<evidence type="ECO:0000313" key="2">
    <source>
        <dbReference type="Proteomes" id="UP000823775"/>
    </source>
</evidence>
<organism evidence="1 2">
    <name type="scientific">Datura stramonium</name>
    <name type="common">Jimsonweed</name>
    <name type="synonym">Common thornapple</name>
    <dbReference type="NCBI Taxonomy" id="4076"/>
    <lineage>
        <taxon>Eukaryota</taxon>
        <taxon>Viridiplantae</taxon>
        <taxon>Streptophyta</taxon>
        <taxon>Embryophyta</taxon>
        <taxon>Tracheophyta</taxon>
        <taxon>Spermatophyta</taxon>
        <taxon>Magnoliopsida</taxon>
        <taxon>eudicotyledons</taxon>
        <taxon>Gunneridae</taxon>
        <taxon>Pentapetalae</taxon>
        <taxon>asterids</taxon>
        <taxon>lamiids</taxon>
        <taxon>Solanales</taxon>
        <taxon>Solanaceae</taxon>
        <taxon>Solanoideae</taxon>
        <taxon>Datureae</taxon>
        <taxon>Datura</taxon>
    </lineage>
</organism>
<dbReference type="Proteomes" id="UP000823775">
    <property type="component" value="Unassembled WGS sequence"/>
</dbReference>
<comment type="caution">
    <text evidence="1">The sequence shown here is derived from an EMBL/GenBank/DDBJ whole genome shotgun (WGS) entry which is preliminary data.</text>
</comment>